<dbReference type="GO" id="GO:0003887">
    <property type="term" value="F:DNA-directed DNA polymerase activity"/>
    <property type="evidence" value="ECO:0007669"/>
    <property type="project" value="InterPro"/>
</dbReference>
<dbReference type="GO" id="GO:0006289">
    <property type="term" value="P:nucleotide-excision repair"/>
    <property type="evidence" value="ECO:0007669"/>
    <property type="project" value="InterPro"/>
</dbReference>
<dbReference type="SMART" id="SM00465">
    <property type="entry name" value="GIYc"/>
    <property type="match status" value="1"/>
</dbReference>
<keyword evidence="1" id="KW-0378">Hydrolase</keyword>
<dbReference type="InterPro" id="IPR036397">
    <property type="entry name" value="RNaseH_sf"/>
</dbReference>
<feature type="region of interest" description="Disordered" evidence="2">
    <location>
        <begin position="571"/>
        <end position="610"/>
    </location>
</feature>
<comment type="caution">
    <text evidence="5">The sequence shown here is derived from an EMBL/GenBank/DDBJ whole genome shotgun (WGS) entry which is preliminary data.</text>
</comment>
<dbReference type="EMBL" id="QQAZ01000006">
    <property type="protein sequence ID" value="RDI49895.1"/>
    <property type="molecule type" value="Genomic_DNA"/>
</dbReference>
<protein>
    <submittedName>
        <fullName evidence="5">DNA polymerase-3 subunit epsilon</fullName>
    </submittedName>
</protein>
<gene>
    <name evidence="5" type="ORF">DFR68_106333</name>
</gene>
<evidence type="ECO:0000313" key="6">
    <source>
        <dbReference type="Proteomes" id="UP000255355"/>
    </source>
</evidence>
<reference evidence="5 6" key="1">
    <citation type="submission" date="2018-07" db="EMBL/GenBank/DDBJ databases">
        <title>Genomic Encyclopedia of Type Strains, Phase IV (KMG-IV): sequencing the most valuable type-strain genomes for metagenomic binning, comparative biology and taxonomic classification.</title>
        <authorList>
            <person name="Goeker M."/>
        </authorList>
    </citation>
    <scope>NUCLEOTIDE SEQUENCE [LARGE SCALE GENOMIC DNA]</scope>
    <source>
        <strain evidence="5 6">DSM 44952</strain>
    </source>
</reference>
<dbReference type="Proteomes" id="UP000255355">
    <property type="component" value="Unassembled WGS sequence"/>
</dbReference>
<dbReference type="CDD" id="cd10434">
    <property type="entry name" value="GIY-YIG_UvrC_Cho"/>
    <property type="match status" value="1"/>
</dbReference>
<dbReference type="GO" id="GO:0003677">
    <property type="term" value="F:DNA binding"/>
    <property type="evidence" value="ECO:0007669"/>
    <property type="project" value="InterPro"/>
</dbReference>
<dbReference type="NCBIfam" id="NF005907">
    <property type="entry name" value="PRK07883.1-5"/>
    <property type="match status" value="1"/>
</dbReference>
<name>A0A370H1J3_9NOCA</name>
<dbReference type="GO" id="GO:0004527">
    <property type="term" value="F:exonuclease activity"/>
    <property type="evidence" value="ECO:0007669"/>
    <property type="project" value="UniProtKB-KW"/>
</dbReference>
<keyword evidence="6" id="KW-1185">Reference proteome</keyword>
<dbReference type="InterPro" id="IPR000305">
    <property type="entry name" value="GIY-YIG_endonuc"/>
</dbReference>
<sequence>MNVTLVSFPRIPAIRTLQPEGSTGTSGNSHVGAYVSDLVVTLPAVPDTAFDASSGSVAPRPAQLAFDDLDTPLYDTTFVVVDLETTGTSPERDAITEIGAVKVRGGEVLGEFATLVDPGCAIPPQVVHITGITTAMVMEAPRIDAVLPGFLEFAAGSVLVAHNARFDTGFLKAAAARCAAAWPAFQVLCTVQLARRILARDEAPTVRLSALAQLLGASTRPTHRALDDARATVDVLHALIERVGNQGVHSLTELVDYLPEVSRRQRSKRFLAADLPGAPGVYLFRGPSEEVLYIGTAVHLRRRVRSYFTGSETRTRMREMVALATRVDHVRCAHGLEAGVRELRLLVAHTPPYNRRSKFPKRAWWLTLTAEPFPRFAITRTPTWDALGPFGSRNDAAEIAATVAEYCGVRTCTTRIPRHGRHGADCPPAAVGGCPAGTTGELRDAADYASAPRSVRELFTGGGDAVLRVIRDRIETYSAAEHFEAAARLRDRLTAVVRALRRTQRLAAVARLAELIAARPDGSGGWEFAVIRYGRLAAAGTAARGVSPMAVVESLVASAETVIPAMLDAGAPSTHRPSARIAGDPGDGLPQRRSECDGSSGDLIPASRPGSPGIVGDFERSHASQGMPAETLELPLTPASDATDLLADPRYPPLRGASPEETALIARWLEQPGTRIVRTTDGYHEPRLGAGHWLRWLERAEAAARTEFAANDYLAHT</sequence>
<dbReference type="PROSITE" id="PS50151">
    <property type="entry name" value="UVR"/>
    <property type="match status" value="1"/>
</dbReference>
<dbReference type="STRING" id="1210089.GCA_001613165_05147"/>
<dbReference type="AlphaFoldDB" id="A0A370H1J3"/>
<dbReference type="InterPro" id="IPR035901">
    <property type="entry name" value="GIY-YIG_endonuc_sf"/>
</dbReference>
<dbReference type="Pfam" id="PF00929">
    <property type="entry name" value="RNase_T"/>
    <property type="match status" value="1"/>
</dbReference>
<dbReference type="NCBIfam" id="NF005905">
    <property type="entry name" value="PRK07883.1-3"/>
    <property type="match status" value="1"/>
</dbReference>
<dbReference type="InterPro" id="IPR047296">
    <property type="entry name" value="GIY-YIG_UvrC_Cho"/>
</dbReference>
<evidence type="ECO:0000256" key="2">
    <source>
        <dbReference type="SAM" id="MobiDB-lite"/>
    </source>
</evidence>
<dbReference type="SUPFAM" id="SSF53098">
    <property type="entry name" value="Ribonuclease H-like"/>
    <property type="match status" value="1"/>
</dbReference>
<evidence type="ECO:0000256" key="1">
    <source>
        <dbReference type="ARBA" id="ARBA00022839"/>
    </source>
</evidence>
<dbReference type="PROSITE" id="PS50164">
    <property type="entry name" value="GIY_YIG"/>
    <property type="match status" value="1"/>
</dbReference>
<dbReference type="NCBIfam" id="TIGR00573">
    <property type="entry name" value="dnaq"/>
    <property type="match status" value="1"/>
</dbReference>
<evidence type="ECO:0000259" key="4">
    <source>
        <dbReference type="PROSITE" id="PS50164"/>
    </source>
</evidence>
<evidence type="ECO:0000259" key="3">
    <source>
        <dbReference type="PROSITE" id="PS50151"/>
    </source>
</evidence>
<dbReference type="InterPro" id="IPR001943">
    <property type="entry name" value="UVR_dom"/>
</dbReference>
<dbReference type="SMART" id="SM00479">
    <property type="entry name" value="EXOIII"/>
    <property type="match status" value="1"/>
</dbReference>
<dbReference type="Pfam" id="PF02151">
    <property type="entry name" value="UVR"/>
    <property type="match status" value="1"/>
</dbReference>
<feature type="domain" description="GIY-YIG" evidence="4">
    <location>
        <begin position="277"/>
        <end position="355"/>
    </location>
</feature>
<organism evidence="5 6">
    <name type="scientific">Nocardia mexicana</name>
    <dbReference type="NCBI Taxonomy" id="279262"/>
    <lineage>
        <taxon>Bacteria</taxon>
        <taxon>Bacillati</taxon>
        <taxon>Actinomycetota</taxon>
        <taxon>Actinomycetes</taxon>
        <taxon>Mycobacteriales</taxon>
        <taxon>Nocardiaceae</taxon>
        <taxon>Nocardia</taxon>
    </lineage>
</organism>
<dbReference type="FunFam" id="3.30.420.10:FF:000045">
    <property type="entry name" value="3'-5' exonuclease DinG"/>
    <property type="match status" value="1"/>
</dbReference>
<keyword evidence="1" id="KW-0540">Nuclease</keyword>
<dbReference type="GO" id="GO:0009380">
    <property type="term" value="C:excinuclease repair complex"/>
    <property type="evidence" value="ECO:0007669"/>
    <property type="project" value="TreeGrafter"/>
</dbReference>
<feature type="domain" description="UVR" evidence="3">
    <location>
        <begin position="464"/>
        <end position="499"/>
    </location>
</feature>
<evidence type="ECO:0000313" key="5">
    <source>
        <dbReference type="EMBL" id="RDI49895.1"/>
    </source>
</evidence>
<dbReference type="GO" id="GO:0006260">
    <property type="term" value="P:DNA replication"/>
    <property type="evidence" value="ECO:0007669"/>
    <property type="project" value="InterPro"/>
</dbReference>
<dbReference type="SUPFAM" id="SSF82771">
    <property type="entry name" value="GIY-YIG endonuclease"/>
    <property type="match status" value="1"/>
</dbReference>
<dbReference type="Gene3D" id="3.30.420.10">
    <property type="entry name" value="Ribonuclease H-like superfamily/Ribonuclease H"/>
    <property type="match status" value="1"/>
</dbReference>
<proteinExistence type="predicted"/>
<dbReference type="PANTHER" id="PTHR30562">
    <property type="entry name" value="UVRC/OXIDOREDUCTASE"/>
    <property type="match status" value="1"/>
</dbReference>
<dbReference type="InterPro" id="IPR013520">
    <property type="entry name" value="Ribonucl_H"/>
</dbReference>
<dbReference type="InterPro" id="IPR012337">
    <property type="entry name" value="RNaseH-like_sf"/>
</dbReference>
<dbReference type="PANTHER" id="PTHR30562:SF1">
    <property type="entry name" value="UVRABC SYSTEM PROTEIN C"/>
    <property type="match status" value="1"/>
</dbReference>
<dbReference type="Gene3D" id="3.40.1440.10">
    <property type="entry name" value="GIY-YIG endonuclease"/>
    <property type="match status" value="1"/>
</dbReference>
<dbReference type="CDD" id="cd06127">
    <property type="entry name" value="DEDDh"/>
    <property type="match status" value="1"/>
</dbReference>
<dbReference type="InterPro" id="IPR050066">
    <property type="entry name" value="UvrABC_protein_C"/>
</dbReference>
<keyword evidence="1" id="KW-0269">Exonuclease</keyword>
<dbReference type="InterPro" id="IPR006054">
    <property type="entry name" value="DnaQ"/>
</dbReference>
<accession>A0A370H1J3</accession>